<evidence type="ECO:0000256" key="5">
    <source>
        <dbReference type="ARBA" id="ARBA00022741"/>
    </source>
</evidence>
<dbReference type="InterPro" id="IPR036565">
    <property type="entry name" value="Mur-like_cat_sf"/>
</dbReference>
<dbReference type="EMBL" id="APND01000001">
    <property type="protein sequence ID" value="MES1928295.1"/>
    <property type="molecule type" value="Genomic_DNA"/>
</dbReference>
<dbReference type="PROSITE" id="PS51257">
    <property type="entry name" value="PROKAR_LIPOPROTEIN"/>
    <property type="match status" value="1"/>
</dbReference>
<evidence type="ECO:0000256" key="2">
    <source>
        <dbReference type="ARBA" id="ARBA00004752"/>
    </source>
</evidence>
<comment type="similarity">
    <text evidence="7">Belongs to the MurCDEF family.</text>
</comment>
<keyword evidence="7 8" id="KW-0133">Cell shape</keyword>
<evidence type="ECO:0000313" key="12">
    <source>
        <dbReference type="Proteomes" id="UP001460888"/>
    </source>
</evidence>
<feature type="binding site" evidence="7">
    <location>
        <begin position="119"/>
        <end position="125"/>
    </location>
    <ligand>
        <name>ATP</name>
        <dbReference type="ChEBI" id="CHEBI:30616"/>
    </ligand>
</feature>
<dbReference type="InterPro" id="IPR004101">
    <property type="entry name" value="Mur_ligase_C"/>
</dbReference>
<comment type="catalytic activity">
    <reaction evidence="7 8">
        <text>UDP-N-acetyl-alpha-D-muramoyl-L-alanine + D-glutamate + ATP = UDP-N-acetyl-alpha-D-muramoyl-L-alanyl-D-glutamate + ADP + phosphate + H(+)</text>
        <dbReference type="Rhea" id="RHEA:16429"/>
        <dbReference type="ChEBI" id="CHEBI:15378"/>
        <dbReference type="ChEBI" id="CHEBI:29986"/>
        <dbReference type="ChEBI" id="CHEBI:30616"/>
        <dbReference type="ChEBI" id="CHEBI:43474"/>
        <dbReference type="ChEBI" id="CHEBI:83898"/>
        <dbReference type="ChEBI" id="CHEBI:83900"/>
        <dbReference type="ChEBI" id="CHEBI:456216"/>
        <dbReference type="EC" id="6.3.2.9"/>
    </reaction>
</comment>
<comment type="subcellular location">
    <subcellularLocation>
        <location evidence="1 7 8">Cytoplasm</location>
    </subcellularLocation>
</comment>
<evidence type="ECO:0000256" key="3">
    <source>
        <dbReference type="ARBA" id="ARBA00022490"/>
    </source>
</evidence>
<keyword evidence="7 8" id="KW-0961">Cell wall biogenesis/degradation</keyword>
<evidence type="ECO:0000256" key="4">
    <source>
        <dbReference type="ARBA" id="ARBA00022598"/>
    </source>
</evidence>
<dbReference type="InterPro" id="IPR013221">
    <property type="entry name" value="Mur_ligase_cen"/>
</dbReference>
<keyword evidence="7 8" id="KW-0132">Cell division</keyword>
<proteinExistence type="inferred from homology"/>
<dbReference type="Gene3D" id="3.40.1190.10">
    <property type="entry name" value="Mur-like, catalytic domain"/>
    <property type="match status" value="1"/>
</dbReference>
<feature type="domain" description="Mur ligase C-terminal" evidence="9">
    <location>
        <begin position="309"/>
        <end position="419"/>
    </location>
</feature>
<name>A0ABV2AXB8_9GAMM</name>
<dbReference type="PANTHER" id="PTHR43692:SF1">
    <property type="entry name" value="UDP-N-ACETYLMURAMOYLALANINE--D-GLUTAMATE LIGASE"/>
    <property type="match status" value="1"/>
</dbReference>
<evidence type="ECO:0000259" key="9">
    <source>
        <dbReference type="Pfam" id="PF02875"/>
    </source>
</evidence>
<keyword evidence="12" id="KW-1185">Reference proteome</keyword>
<evidence type="ECO:0000256" key="1">
    <source>
        <dbReference type="ARBA" id="ARBA00004496"/>
    </source>
</evidence>
<gene>
    <name evidence="7" type="primary">murD</name>
    <name evidence="11" type="ORF">SADO_03530</name>
</gene>
<dbReference type="Pfam" id="PF02875">
    <property type="entry name" value="Mur_ligase_C"/>
    <property type="match status" value="1"/>
</dbReference>
<dbReference type="Proteomes" id="UP001460888">
    <property type="component" value="Unassembled WGS sequence"/>
</dbReference>
<dbReference type="NCBIfam" id="TIGR01087">
    <property type="entry name" value="murD"/>
    <property type="match status" value="1"/>
</dbReference>
<organism evidence="11 12">
    <name type="scientific">Salinisphaera dokdonensis CL-ES53</name>
    <dbReference type="NCBI Taxonomy" id="1304272"/>
    <lineage>
        <taxon>Bacteria</taxon>
        <taxon>Pseudomonadati</taxon>
        <taxon>Pseudomonadota</taxon>
        <taxon>Gammaproteobacteria</taxon>
        <taxon>Salinisphaerales</taxon>
        <taxon>Salinisphaeraceae</taxon>
        <taxon>Salinisphaera</taxon>
    </lineage>
</organism>
<dbReference type="InterPro" id="IPR005762">
    <property type="entry name" value="MurD"/>
</dbReference>
<keyword evidence="5 7" id="KW-0547">Nucleotide-binding</keyword>
<dbReference type="SUPFAM" id="SSF51984">
    <property type="entry name" value="MurCD N-terminal domain"/>
    <property type="match status" value="1"/>
</dbReference>
<keyword evidence="6 7" id="KW-0067">ATP-binding</keyword>
<keyword evidence="7 8" id="KW-0573">Peptidoglycan synthesis</keyword>
<dbReference type="HAMAP" id="MF_00639">
    <property type="entry name" value="MurD"/>
    <property type="match status" value="1"/>
</dbReference>
<dbReference type="RefSeq" id="WP_353109273.1">
    <property type="nucleotide sequence ID" value="NZ_APND01000001.1"/>
</dbReference>
<dbReference type="PANTHER" id="PTHR43692">
    <property type="entry name" value="UDP-N-ACETYLMURAMOYLALANINE--D-GLUTAMATE LIGASE"/>
    <property type="match status" value="1"/>
</dbReference>
<protein>
    <recommendedName>
        <fullName evidence="7 8">UDP-N-acetylmuramoylalanine--D-glutamate ligase</fullName>
        <ecNumber evidence="7 8">6.3.2.9</ecNumber>
    </recommendedName>
    <alternativeName>
        <fullName evidence="7">D-glutamic acid-adding enzyme</fullName>
    </alternativeName>
    <alternativeName>
        <fullName evidence="7">UDP-N-acetylmuramoyl-L-alanyl-D-glutamate synthetase</fullName>
    </alternativeName>
</protein>
<evidence type="ECO:0000259" key="10">
    <source>
        <dbReference type="Pfam" id="PF08245"/>
    </source>
</evidence>
<sequence length="446" mass="46676">MSGLREQLAHAAVLVVGCGLSGVSAARFAATCGARVRVVDTRDEPPGADALHRDCPQASLIVGEFSPAVLEGMTHIVVSPGVDLREPLIDAARERGMEVVGDIEWFARVVNAPVIAITGSNGKSTVTAWVGEIAKAAGLNVAIGGNFGTPALDMLADDIDLYVLELSSFQLELTESLAVRAATVLNISADHIDRHGDIEHYAALKARIFNGAEVVVVNADDARVTAMPTGDAKVVRFGNSSDADYRLLDDAGETALARGNESWLACSELRLAGRHNQSNALVAWALADAAGIEESAIREGLQAFSGLPHRCQTVAEIRGVRWINDSKGTNPGAMMASLAGMTTPVVLLAGGQAKGADFTPLGLLAADKTRAVIVFGQDGEKIAVAVADHAPVHRVETLREAVAEAANIAEDGDTVLFSPGCASFDQFDNYIHRGESFVAAVQELAA</sequence>
<evidence type="ECO:0000256" key="8">
    <source>
        <dbReference type="RuleBase" id="RU003664"/>
    </source>
</evidence>
<dbReference type="InterPro" id="IPR036615">
    <property type="entry name" value="Mur_ligase_C_dom_sf"/>
</dbReference>
<comment type="function">
    <text evidence="7 8">Cell wall formation. Catalyzes the addition of glutamate to the nucleotide precursor UDP-N-acetylmuramoyl-L-alanine (UMA).</text>
</comment>
<dbReference type="GO" id="GO:0016874">
    <property type="term" value="F:ligase activity"/>
    <property type="evidence" value="ECO:0007669"/>
    <property type="project" value="UniProtKB-KW"/>
</dbReference>
<reference evidence="11 12" key="1">
    <citation type="submission" date="2013-03" db="EMBL/GenBank/DDBJ databases">
        <title>Salinisphaera dokdonensis CL-ES53 Genome Sequencing.</title>
        <authorList>
            <person name="Li C."/>
            <person name="Lai Q."/>
            <person name="Shao Z."/>
        </authorList>
    </citation>
    <scope>NUCLEOTIDE SEQUENCE [LARGE SCALE GENOMIC DNA]</scope>
    <source>
        <strain evidence="11 12">CL-ES53</strain>
    </source>
</reference>
<keyword evidence="3 7" id="KW-0963">Cytoplasm</keyword>
<feature type="domain" description="Mur ligase central" evidence="10">
    <location>
        <begin position="117"/>
        <end position="287"/>
    </location>
</feature>
<dbReference type="Gene3D" id="3.90.190.20">
    <property type="entry name" value="Mur ligase, C-terminal domain"/>
    <property type="match status" value="1"/>
</dbReference>
<keyword evidence="4 7" id="KW-0436">Ligase</keyword>
<comment type="caution">
    <text evidence="11">The sequence shown here is derived from an EMBL/GenBank/DDBJ whole genome shotgun (WGS) entry which is preliminary data.</text>
</comment>
<evidence type="ECO:0000313" key="11">
    <source>
        <dbReference type="EMBL" id="MES1928295.1"/>
    </source>
</evidence>
<dbReference type="Pfam" id="PF08245">
    <property type="entry name" value="Mur_ligase_M"/>
    <property type="match status" value="1"/>
</dbReference>
<keyword evidence="7 8" id="KW-0131">Cell cycle</keyword>
<dbReference type="SUPFAM" id="SSF53623">
    <property type="entry name" value="MurD-like peptide ligases, catalytic domain"/>
    <property type="match status" value="1"/>
</dbReference>
<dbReference type="EC" id="6.3.2.9" evidence="7 8"/>
<evidence type="ECO:0000256" key="7">
    <source>
        <dbReference type="HAMAP-Rule" id="MF_00639"/>
    </source>
</evidence>
<comment type="pathway">
    <text evidence="2 7 8">Cell wall biogenesis; peptidoglycan biosynthesis.</text>
</comment>
<accession>A0ABV2AXB8</accession>
<dbReference type="Pfam" id="PF21799">
    <property type="entry name" value="MurD-like_N"/>
    <property type="match status" value="1"/>
</dbReference>
<dbReference type="Gene3D" id="3.40.50.720">
    <property type="entry name" value="NAD(P)-binding Rossmann-like Domain"/>
    <property type="match status" value="1"/>
</dbReference>
<dbReference type="SUPFAM" id="SSF53244">
    <property type="entry name" value="MurD-like peptide ligases, peptide-binding domain"/>
    <property type="match status" value="1"/>
</dbReference>
<evidence type="ECO:0000256" key="6">
    <source>
        <dbReference type="ARBA" id="ARBA00022840"/>
    </source>
</evidence>